<dbReference type="AlphaFoldDB" id="A0A7S4ED03"/>
<organism evidence="4">
    <name type="scientific">Pelagomonas calceolata</name>
    <dbReference type="NCBI Taxonomy" id="35677"/>
    <lineage>
        <taxon>Eukaryota</taxon>
        <taxon>Sar</taxon>
        <taxon>Stramenopiles</taxon>
        <taxon>Ochrophyta</taxon>
        <taxon>Pelagophyceae</taxon>
        <taxon>Pelagomonadales</taxon>
        <taxon>Pelagomonadaceae</taxon>
        <taxon>Pelagomonas</taxon>
    </lineage>
</organism>
<reference evidence="5" key="2">
    <citation type="submission" date="2021-11" db="EMBL/GenBank/DDBJ databases">
        <authorList>
            <consortium name="Genoscope - CEA"/>
            <person name="William W."/>
        </authorList>
    </citation>
    <scope>NUCLEOTIDE SEQUENCE</scope>
</reference>
<dbReference type="EMBL" id="HBIW01023903">
    <property type="protein sequence ID" value="CAE0705173.1"/>
    <property type="molecule type" value="Transcribed_RNA"/>
</dbReference>
<dbReference type="SUPFAM" id="SSF54001">
    <property type="entry name" value="Cysteine proteinases"/>
    <property type="match status" value="1"/>
</dbReference>
<evidence type="ECO:0000259" key="3">
    <source>
        <dbReference type="SMART" id="SM00645"/>
    </source>
</evidence>
<dbReference type="GO" id="GO:0008234">
    <property type="term" value="F:cysteine-type peptidase activity"/>
    <property type="evidence" value="ECO:0007669"/>
    <property type="project" value="InterPro"/>
</dbReference>
<protein>
    <recommendedName>
        <fullName evidence="3">Peptidase C1A papain C-terminal domain-containing protein</fullName>
    </recommendedName>
</protein>
<dbReference type="OrthoDB" id="190265at2759"/>
<accession>A0A7S4ED03</accession>
<dbReference type="Gene3D" id="3.90.70.10">
    <property type="entry name" value="Cysteine proteinases"/>
    <property type="match status" value="1"/>
</dbReference>
<dbReference type="PANTHER" id="PTHR12411">
    <property type="entry name" value="CYSTEINE PROTEASE FAMILY C1-RELATED"/>
    <property type="match status" value="1"/>
</dbReference>
<comment type="similarity">
    <text evidence="1">Belongs to the peptidase C1 family.</text>
</comment>
<feature type="domain" description="Peptidase C1A papain C-terminal" evidence="3">
    <location>
        <begin position="1"/>
        <end position="232"/>
    </location>
</feature>
<dbReference type="PROSITE" id="PS00640">
    <property type="entry name" value="THIOL_PROTEASE_ASN"/>
    <property type="match status" value="1"/>
</dbReference>
<dbReference type="EMBL" id="CAKKNE010000001">
    <property type="protein sequence ID" value="CAH0363849.1"/>
    <property type="molecule type" value="Genomic_DNA"/>
</dbReference>
<dbReference type="Proteomes" id="UP000789595">
    <property type="component" value="Unassembled WGS sequence"/>
</dbReference>
<evidence type="ECO:0000313" key="6">
    <source>
        <dbReference type="Proteomes" id="UP000789595"/>
    </source>
</evidence>
<dbReference type="Pfam" id="PF00112">
    <property type="entry name" value="Peptidase_C1"/>
    <property type="match status" value="1"/>
</dbReference>
<reference evidence="4" key="1">
    <citation type="submission" date="2021-01" db="EMBL/GenBank/DDBJ databases">
        <authorList>
            <person name="Corre E."/>
            <person name="Pelletier E."/>
            <person name="Niang G."/>
            <person name="Scheremetjew M."/>
            <person name="Finn R."/>
            <person name="Kale V."/>
            <person name="Holt S."/>
            <person name="Cochrane G."/>
            <person name="Meng A."/>
            <person name="Brown T."/>
            <person name="Cohen L."/>
        </authorList>
    </citation>
    <scope>NUCLEOTIDE SEQUENCE</scope>
    <source>
        <strain evidence="4">CCMP1756</strain>
    </source>
</reference>
<evidence type="ECO:0000313" key="5">
    <source>
        <dbReference type="EMBL" id="CAH0363849.1"/>
    </source>
</evidence>
<keyword evidence="6" id="KW-1185">Reference proteome</keyword>
<sequence>MSRNQHIPQYCGSCWAHGSVSALADRVKIARKAKGVDLNPSVQHILNCGGGGSCHGGSVDGPYQWLHKLSKEGKGISLETSNPYLACSSESKDGICKGQDWSCSDINVARTCSTFPSAGGFCAAIADYPQITIDDYGSISGQKAMQKEIYARGPISCGIDASAILEYQSGIAVHKGLLETVDHVISVVGWGKENDQQYWIVRNSWGEYWGEMGYIRVAFGSLKVEQQCAWATVKDYTAPEKKNQVHCFEDGGNCKVKKDKPVPELLEKVVGVVEPALLKAAKKLRGGVVA</sequence>
<gene>
    <name evidence="4" type="ORF">PCAL00307_LOCUS20621</name>
    <name evidence="5" type="ORF">PECAL_1P01850</name>
</gene>
<dbReference type="SMART" id="SM00645">
    <property type="entry name" value="Pept_C1"/>
    <property type="match status" value="1"/>
</dbReference>
<evidence type="ECO:0000256" key="1">
    <source>
        <dbReference type="ARBA" id="ARBA00008455"/>
    </source>
</evidence>
<dbReference type="InterPro" id="IPR038765">
    <property type="entry name" value="Papain-like_cys_pep_sf"/>
</dbReference>
<dbReference type="InterPro" id="IPR013128">
    <property type="entry name" value="Peptidase_C1A"/>
</dbReference>
<evidence type="ECO:0000256" key="2">
    <source>
        <dbReference type="ARBA" id="ARBA00023145"/>
    </source>
</evidence>
<keyword evidence="2" id="KW-0865">Zymogen</keyword>
<dbReference type="GO" id="GO:0006508">
    <property type="term" value="P:proteolysis"/>
    <property type="evidence" value="ECO:0007669"/>
    <property type="project" value="InterPro"/>
</dbReference>
<dbReference type="InterPro" id="IPR000668">
    <property type="entry name" value="Peptidase_C1A_C"/>
</dbReference>
<proteinExistence type="inferred from homology"/>
<dbReference type="PRINTS" id="PR00705">
    <property type="entry name" value="PAPAIN"/>
</dbReference>
<dbReference type="InterPro" id="IPR025661">
    <property type="entry name" value="Pept_asp_AS"/>
</dbReference>
<evidence type="ECO:0000313" key="4">
    <source>
        <dbReference type="EMBL" id="CAE0705173.1"/>
    </source>
</evidence>
<name>A0A7S4ED03_9STRA</name>